<keyword evidence="2" id="KW-0472">Membrane</keyword>
<organism evidence="3 4">
    <name type="scientific">Panagrellus redivivus</name>
    <name type="common">Microworm</name>
    <dbReference type="NCBI Taxonomy" id="6233"/>
    <lineage>
        <taxon>Eukaryota</taxon>
        <taxon>Metazoa</taxon>
        <taxon>Ecdysozoa</taxon>
        <taxon>Nematoda</taxon>
        <taxon>Chromadorea</taxon>
        <taxon>Rhabditida</taxon>
        <taxon>Tylenchina</taxon>
        <taxon>Panagrolaimomorpha</taxon>
        <taxon>Panagrolaimoidea</taxon>
        <taxon>Panagrolaimidae</taxon>
        <taxon>Panagrellus</taxon>
    </lineage>
</organism>
<reference evidence="4" key="2">
    <citation type="submission" date="2020-10" db="UniProtKB">
        <authorList>
            <consortium name="WormBaseParasite"/>
        </authorList>
    </citation>
    <scope>IDENTIFICATION</scope>
</reference>
<keyword evidence="2" id="KW-0812">Transmembrane</keyword>
<evidence type="ECO:0000256" key="1">
    <source>
        <dbReference type="SAM" id="MobiDB-lite"/>
    </source>
</evidence>
<proteinExistence type="predicted"/>
<reference evidence="3" key="1">
    <citation type="journal article" date="2013" name="Genetics">
        <title>The draft genome and transcriptome of Panagrellus redivivus are shaped by the harsh demands of a free-living lifestyle.</title>
        <authorList>
            <person name="Srinivasan J."/>
            <person name="Dillman A.R."/>
            <person name="Macchietto M.G."/>
            <person name="Heikkinen L."/>
            <person name="Lakso M."/>
            <person name="Fracchia K.M."/>
            <person name="Antoshechkin I."/>
            <person name="Mortazavi A."/>
            <person name="Wong G."/>
            <person name="Sternberg P.W."/>
        </authorList>
    </citation>
    <scope>NUCLEOTIDE SEQUENCE [LARGE SCALE GENOMIC DNA]</scope>
    <source>
        <strain evidence="3">MT8872</strain>
    </source>
</reference>
<dbReference type="WBParaSite" id="Pan_g3865.t1">
    <property type="protein sequence ID" value="Pan_g3865.t1"/>
    <property type="gene ID" value="Pan_g3865"/>
</dbReference>
<evidence type="ECO:0000313" key="4">
    <source>
        <dbReference type="WBParaSite" id="Pan_g3865.t1"/>
    </source>
</evidence>
<evidence type="ECO:0000256" key="2">
    <source>
        <dbReference type="SAM" id="Phobius"/>
    </source>
</evidence>
<accession>A0A7E4VWH0</accession>
<feature type="transmembrane region" description="Helical" evidence="2">
    <location>
        <begin position="75"/>
        <end position="92"/>
    </location>
</feature>
<name>A0A7E4VWH0_PANRE</name>
<dbReference type="AlphaFoldDB" id="A0A7E4VWH0"/>
<dbReference type="Proteomes" id="UP000492821">
    <property type="component" value="Unassembled WGS sequence"/>
</dbReference>
<protein>
    <submittedName>
        <fullName evidence="4">Uncharacterized protein</fullName>
    </submittedName>
</protein>
<keyword evidence="2" id="KW-1133">Transmembrane helix</keyword>
<sequence length="93" mass="10049">MTTRTTEESTTPELTTVPSTTTKMPPTQPQLTLPLALTTSTVTATTTKDDVYDFDEDLCEQSPGSPWCGSDRSEIGFVTLLNIALLLVLALID</sequence>
<feature type="region of interest" description="Disordered" evidence="1">
    <location>
        <begin position="1"/>
        <end position="30"/>
    </location>
</feature>
<evidence type="ECO:0000313" key="3">
    <source>
        <dbReference type="Proteomes" id="UP000492821"/>
    </source>
</evidence>
<keyword evidence="3" id="KW-1185">Reference proteome</keyword>